<evidence type="ECO:0000313" key="4">
    <source>
        <dbReference type="EMBL" id="KAL2650044.1"/>
    </source>
</evidence>
<reference evidence="4 5" key="1">
    <citation type="submission" date="2024-09" db="EMBL/GenBank/DDBJ databases">
        <title>Chromosome-scale assembly of Riccia fluitans.</title>
        <authorList>
            <person name="Paukszto L."/>
            <person name="Sawicki J."/>
            <person name="Karawczyk K."/>
            <person name="Piernik-Szablinska J."/>
            <person name="Szczecinska M."/>
            <person name="Mazdziarz M."/>
        </authorList>
    </citation>
    <scope>NUCLEOTIDE SEQUENCE [LARGE SCALE GENOMIC DNA]</scope>
    <source>
        <strain evidence="4">Rf_01</strain>
        <tissue evidence="4">Aerial parts of the thallus</tissue>
    </source>
</reference>
<evidence type="ECO:0000256" key="1">
    <source>
        <dbReference type="ARBA" id="ARBA00022574"/>
    </source>
</evidence>
<name>A0ABD1ZJ03_9MARC</name>
<dbReference type="PROSITE" id="PS50082">
    <property type="entry name" value="WD_REPEATS_2"/>
    <property type="match status" value="2"/>
</dbReference>
<protein>
    <submittedName>
        <fullName evidence="4">Uncharacterized protein</fullName>
    </submittedName>
</protein>
<dbReference type="InterPro" id="IPR015943">
    <property type="entry name" value="WD40/YVTN_repeat-like_dom_sf"/>
</dbReference>
<dbReference type="InterPro" id="IPR001680">
    <property type="entry name" value="WD40_rpt"/>
</dbReference>
<keyword evidence="2" id="KW-0677">Repeat</keyword>
<dbReference type="Proteomes" id="UP001605036">
    <property type="component" value="Unassembled WGS sequence"/>
</dbReference>
<evidence type="ECO:0000313" key="5">
    <source>
        <dbReference type="Proteomes" id="UP001605036"/>
    </source>
</evidence>
<sequence>MGCKNGEVFEVAYCSLRPRHACAFNRDGTLIVYSSDDGLCRIWDTATGHCLKTLIDDENPPVSFSKFSPKGKFILAGTLDNTLRLWNYSTGKFLKTYNGHTNQKFCIFSTFSPGIAELLGPCISEGPFAKNVVY</sequence>
<feature type="repeat" description="WD" evidence="3">
    <location>
        <begin position="55"/>
        <end position="96"/>
    </location>
</feature>
<dbReference type="GO" id="GO:1990234">
    <property type="term" value="C:transferase complex"/>
    <property type="evidence" value="ECO:0007669"/>
    <property type="project" value="UniProtKB-ARBA"/>
</dbReference>
<keyword evidence="1 3" id="KW-0853">WD repeat</keyword>
<dbReference type="EMBL" id="JBHFFA010000001">
    <property type="protein sequence ID" value="KAL2650044.1"/>
    <property type="molecule type" value="Genomic_DNA"/>
</dbReference>
<gene>
    <name evidence="4" type="ORF">R1flu_018172</name>
</gene>
<dbReference type="Gene3D" id="2.130.10.10">
    <property type="entry name" value="YVTN repeat-like/Quinoprotein amine dehydrogenase"/>
    <property type="match status" value="1"/>
</dbReference>
<dbReference type="SUPFAM" id="SSF50998">
    <property type="entry name" value="Quinoprotein alcohol dehydrogenase-like"/>
    <property type="match status" value="1"/>
</dbReference>
<proteinExistence type="predicted"/>
<evidence type="ECO:0000256" key="3">
    <source>
        <dbReference type="PROSITE-ProRule" id="PRU00221"/>
    </source>
</evidence>
<evidence type="ECO:0000256" key="2">
    <source>
        <dbReference type="ARBA" id="ARBA00022737"/>
    </source>
</evidence>
<dbReference type="Pfam" id="PF00400">
    <property type="entry name" value="WD40"/>
    <property type="match status" value="2"/>
</dbReference>
<accession>A0ABD1ZJ03</accession>
<organism evidence="4 5">
    <name type="scientific">Riccia fluitans</name>
    <dbReference type="NCBI Taxonomy" id="41844"/>
    <lineage>
        <taxon>Eukaryota</taxon>
        <taxon>Viridiplantae</taxon>
        <taxon>Streptophyta</taxon>
        <taxon>Embryophyta</taxon>
        <taxon>Marchantiophyta</taxon>
        <taxon>Marchantiopsida</taxon>
        <taxon>Marchantiidae</taxon>
        <taxon>Marchantiales</taxon>
        <taxon>Ricciaceae</taxon>
        <taxon>Riccia</taxon>
    </lineage>
</organism>
<dbReference type="PROSITE" id="PS50294">
    <property type="entry name" value="WD_REPEATS_REGION"/>
    <property type="match status" value="1"/>
</dbReference>
<dbReference type="AlphaFoldDB" id="A0ABD1ZJ03"/>
<dbReference type="PANTHER" id="PTHR22847:SF637">
    <property type="entry name" value="WD REPEAT DOMAIN 5B"/>
    <property type="match status" value="1"/>
</dbReference>
<dbReference type="SMART" id="SM00320">
    <property type="entry name" value="WD40"/>
    <property type="match status" value="2"/>
</dbReference>
<keyword evidence="5" id="KW-1185">Reference proteome</keyword>
<dbReference type="InterPro" id="IPR011047">
    <property type="entry name" value="Quinoprotein_ADH-like_sf"/>
</dbReference>
<comment type="caution">
    <text evidence="4">The sequence shown here is derived from an EMBL/GenBank/DDBJ whole genome shotgun (WGS) entry which is preliminary data.</text>
</comment>
<dbReference type="PANTHER" id="PTHR22847">
    <property type="entry name" value="WD40 REPEAT PROTEIN"/>
    <property type="match status" value="1"/>
</dbReference>
<feature type="repeat" description="WD" evidence="3">
    <location>
        <begin position="23"/>
        <end position="53"/>
    </location>
</feature>